<evidence type="ECO:0000256" key="7">
    <source>
        <dbReference type="ARBA" id="ARBA00022777"/>
    </source>
</evidence>
<evidence type="ECO:0000313" key="13">
    <source>
        <dbReference type="EMBL" id="RNE63989.1"/>
    </source>
</evidence>
<dbReference type="Pfam" id="PF02518">
    <property type="entry name" value="HATPase_c"/>
    <property type="match status" value="1"/>
</dbReference>
<keyword evidence="9" id="KW-0472">Membrane</keyword>
<dbReference type="FunFam" id="1.10.287.130:FF:000001">
    <property type="entry name" value="Two-component sensor histidine kinase"/>
    <property type="match status" value="1"/>
</dbReference>
<dbReference type="GO" id="GO:0005886">
    <property type="term" value="C:plasma membrane"/>
    <property type="evidence" value="ECO:0007669"/>
    <property type="project" value="UniProtKB-SubCell"/>
</dbReference>
<dbReference type="CDD" id="cd00075">
    <property type="entry name" value="HATPase"/>
    <property type="match status" value="1"/>
</dbReference>
<dbReference type="SMART" id="SM00388">
    <property type="entry name" value="HisKA"/>
    <property type="match status" value="1"/>
</dbReference>
<reference evidence="13 14" key="1">
    <citation type="submission" date="2018-11" db="EMBL/GenBank/DDBJ databases">
        <title>Cryobacterium sp. nov., isolated from rhizosphere soil of lettuce.</title>
        <authorList>
            <person name="Wang Y."/>
        </authorList>
    </citation>
    <scope>NUCLEOTIDE SEQUENCE [LARGE SCALE GENOMIC DNA]</scope>
    <source>
        <strain evidence="13 14">NEAU-85</strain>
    </source>
</reference>
<evidence type="ECO:0000259" key="12">
    <source>
        <dbReference type="PROSITE" id="PS50109"/>
    </source>
</evidence>
<comment type="subcellular location">
    <subcellularLocation>
        <location evidence="3">Cell membrane</location>
    </subcellularLocation>
</comment>
<evidence type="ECO:0000256" key="4">
    <source>
        <dbReference type="ARBA" id="ARBA00012438"/>
    </source>
</evidence>
<evidence type="ECO:0000256" key="6">
    <source>
        <dbReference type="ARBA" id="ARBA00022679"/>
    </source>
</evidence>
<evidence type="ECO:0000256" key="2">
    <source>
        <dbReference type="ARBA" id="ARBA00001968"/>
    </source>
</evidence>
<dbReference type="CDD" id="cd00082">
    <property type="entry name" value="HisKA"/>
    <property type="match status" value="1"/>
</dbReference>
<accession>A0A3M8LGE2</accession>
<evidence type="ECO:0000313" key="14">
    <source>
        <dbReference type="Proteomes" id="UP000279859"/>
    </source>
</evidence>
<name>A0A3M8LGE2_9MICO</name>
<dbReference type="InterPro" id="IPR036890">
    <property type="entry name" value="HATPase_C_sf"/>
</dbReference>
<keyword evidence="8" id="KW-0902">Two-component regulatory system</keyword>
<dbReference type="AlphaFoldDB" id="A0A3M8LGE2"/>
<sequence length="381" mass="40435">MDSLWLVLLPLALGLFVGAVVVVLVHVAAERGSEAARLAGNVLPPGVAQVLEALASAAVVIDPSNTVRKASPAALSMGLVRNDALVHAQLRDLVDGVRGSGEPVTTDLDLARGPFGDTQLHLRVTVSRVGRRDILLVAEDHTESHRLEEVRRDFLANVSHELKTPISAIGLLAEALESASDEPEQVRRFAEQLTAESERLSRITRDIIELSRLQATGSVTTARLVGVRDVVAAAVERNQVLADANRIEIVARGGKKAFVYGDERLLVAAVDNLVSNAVRYSPGGSQVGIGVRRVEGVVEITVTDQGEGIPAADLDRVFERFFRVDDARSRSTGGTGLGLSIVKHAVQNHGGDVRAWSSPGHGSTFTIRLPEAEPATAGSDA</sequence>
<dbReference type="InterPro" id="IPR003594">
    <property type="entry name" value="HATPase_dom"/>
</dbReference>
<feature type="region of interest" description="Disordered" evidence="11">
    <location>
        <begin position="352"/>
        <end position="381"/>
    </location>
</feature>
<feature type="domain" description="Histidine kinase" evidence="12">
    <location>
        <begin position="157"/>
        <end position="373"/>
    </location>
</feature>
<keyword evidence="14" id="KW-1185">Reference proteome</keyword>
<keyword evidence="6" id="KW-0808">Transferase</keyword>
<dbReference type="PROSITE" id="PS50109">
    <property type="entry name" value="HIS_KIN"/>
    <property type="match status" value="1"/>
</dbReference>
<evidence type="ECO:0000256" key="11">
    <source>
        <dbReference type="SAM" id="MobiDB-lite"/>
    </source>
</evidence>
<dbReference type="InterPro" id="IPR004358">
    <property type="entry name" value="Sig_transdc_His_kin-like_C"/>
</dbReference>
<dbReference type="GO" id="GO:0016036">
    <property type="term" value="P:cellular response to phosphate starvation"/>
    <property type="evidence" value="ECO:0007669"/>
    <property type="project" value="TreeGrafter"/>
</dbReference>
<organism evidence="13 14">
    <name type="scientific">Cryobacterium tepidiphilum</name>
    <dbReference type="NCBI Taxonomy" id="2486026"/>
    <lineage>
        <taxon>Bacteria</taxon>
        <taxon>Bacillati</taxon>
        <taxon>Actinomycetota</taxon>
        <taxon>Actinomycetes</taxon>
        <taxon>Micrococcales</taxon>
        <taxon>Microbacteriaceae</taxon>
        <taxon>Cryobacterium</taxon>
    </lineage>
</organism>
<evidence type="ECO:0000256" key="1">
    <source>
        <dbReference type="ARBA" id="ARBA00000085"/>
    </source>
</evidence>
<comment type="cofactor">
    <cofactor evidence="2">
        <name>a divalent metal cation</name>
        <dbReference type="ChEBI" id="CHEBI:60240"/>
    </cofactor>
</comment>
<dbReference type="InterPro" id="IPR003661">
    <property type="entry name" value="HisK_dim/P_dom"/>
</dbReference>
<dbReference type="PANTHER" id="PTHR45453">
    <property type="entry name" value="PHOSPHATE REGULON SENSOR PROTEIN PHOR"/>
    <property type="match status" value="1"/>
</dbReference>
<dbReference type="SUPFAM" id="SSF55874">
    <property type="entry name" value="ATPase domain of HSP90 chaperone/DNA topoisomerase II/histidine kinase"/>
    <property type="match status" value="1"/>
</dbReference>
<dbReference type="Proteomes" id="UP000279859">
    <property type="component" value="Unassembled WGS sequence"/>
</dbReference>
<evidence type="ECO:0000256" key="3">
    <source>
        <dbReference type="ARBA" id="ARBA00004236"/>
    </source>
</evidence>
<dbReference type="SUPFAM" id="SSF47384">
    <property type="entry name" value="Homodimeric domain of signal transducing histidine kinase"/>
    <property type="match status" value="1"/>
</dbReference>
<gene>
    <name evidence="13" type="ORF">EEJ31_05330</name>
</gene>
<dbReference type="EMBL" id="RDSR01000006">
    <property type="protein sequence ID" value="RNE63989.1"/>
    <property type="molecule type" value="Genomic_DNA"/>
</dbReference>
<dbReference type="GO" id="GO:0005509">
    <property type="term" value="F:calcium ion binding"/>
    <property type="evidence" value="ECO:0007669"/>
    <property type="project" value="UniProtKB-ARBA"/>
</dbReference>
<evidence type="ECO:0000256" key="10">
    <source>
        <dbReference type="ARBA" id="ARBA00039401"/>
    </source>
</evidence>
<keyword evidence="5" id="KW-0597">Phosphoprotein</keyword>
<dbReference type="InterPro" id="IPR050351">
    <property type="entry name" value="BphY/WalK/GraS-like"/>
</dbReference>
<dbReference type="InterPro" id="IPR036097">
    <property type="entry name" value="HisK_dim/P_sf"/>
</dbReference>
<dbReference type="GO" id="GO:0004721">
    <property type="term" value="F:phosphoprotein phosphatase activity"/>
    <property type="evidence" value="ECO:0007669"/>
    <property type="project" value="TreeGrafter"/>
</dbReference>
<dbReference type="RefSeq" id="WP_123045261.1">
    <property type="nucleotide sequence ID" value="NZ_RDSR01000006.1"/>
</dbReference>
<dbReference type="OrthoDB" id="9813151at2"/>
<evidence type="ECO:0000256" key="9">
    <source>
        <dbReference type="ARBA" id="ARBA00023136"/>
    </source>
</evidence>
<dbReference type="PRINTS" id="PR00344">
    <property type="entry name" value="BCTRLSENSOR"/>
</dbReference>
<protein>
    <recommendedName>
        <fullName evidence="10">Sensor-like histidine kinase SenX3</fullName>
        <ecNumber evidence="4">2.7.13.3</ecNumber>
    </recommendedName>
</protein>
<dbReference type="Gene3D" id="1.10.287.130">
    <property type="match status" value="1"/>
</dbReference>
<dbReference type="FunFam" id="3.30.565.10:FF:000006">
    <property type="entry name" value="Sensor histidine kinase WalK"/>
    <property type="match status" value="1"/>
</dbReference>
<evidence type="ECO:0000256" key="8">
    <source>
        <dbReference type="ARBA" id="ARBA00023012"/>
    </source>
</evidence>
<dbReference type="PANTHER" id="PTHR45453:SF1">
    <property type="entry name" value="PHOSPHATE REGULON SENSOR PROTEIN PHOR"/>
    <property type="match status" value="1"/>
</dbReference>
<dbReference type="GO" id="GO:0000155">
    <property type="term" value="F:phosphorelay sensor kinase activity"/>
    <property type="evidence" value="ECO:0007669"/>
    <property type="project" value="InterPro"/>
</dbReference>
<comment type="caution">
    <text evidence="13">The sequence shown here is derived from an EMBL/GenBank/DDBJ whole genome shotgun (WGS) entry which is preliminary data.</text>
</comment>
<dbReference type="Pfam" id="PF00512">
    <property type="entry name" value="HisKA"/>
    <property type="match status" value="1"/>
</dbReference>
<comment type="catalytic activity">
    <reaction evidence="1">
        <text>ATP + protein L-histidine = ADP + protein N-phospho-L-histidine.</text>
        <dbReference type="EC" id="2.7.13.3"/>
    </reaction>
</comment>
<dbReference type="SMART" id="SM00387">
    <property type="entry name" value="HATPase_c"/>
    <property type="match status" value="1"/>
</dbReference>
<dbReference type="InterPro" id="IPR005467">
    <property type="entry name" value="His_kinase_dom"/>
</dbReference>
<keyword evidence="7 13" id="KW-0418">Kinase</keyword>
<dbReference type="EC" id="2.7.13.3" evidence="4"/>
<evidence type="ECO:0000256" key="5">
    <source>
        <dbReference type="ARBA" id="ARBA00022553"/>
    </source>
</evidence>
<proteinExistence type="predicted"/>
<dbReference type="Gene3D" id="3.30.565.10">
    <property type="entry name" value="Histidine kinase-like ATPase, C-terminal domain"/>
    <property type="match status" value="1"/>
</dbReference>